<sequence length="104" mass="11285">MAPSTNNNTQQIVSNYDAHQQAKWPRLESLSEDSSTPNKEIGEDTGGTGGLQRSDNKIAGVGDYLMRAGEDSGKSFPRSWEGKRKDQANAKATSIKNHANNFSS</sequence>
<feature type="region of interest" description="Disordered" evidence="1">
    <location>
        <begin position="1"/>
        <end position="104"/>
    </location>
</feature>
<evidence type="ECO:0000313" key="2">
    <source>
        <dbReference type="EMBL" id="KAA1072769.1"/>
    </source>
</evidence>
<dbReference type="EMBL" id="VSWC01000160">
    <property type="protein sequence ID" value="KAA1072769.1"/>
    <property type="molecule type" value="Genomic_DNA"/>
</dbReference>
<evidence type="ECO:0000256" key="1">
    <source>
        <dbReference type="SAM" id="MobiDB-lite"/>
    </source>
</evidence>
<protein>
    <submittedName>
        <fullName evidence="2">Uncharacterized protein</fullName>
    </submittedName>
</protein>
<comment type="caution">
    <text evidence="2">The sequence shown here is derived from an EMBL/GenBank/DDBJ whole genome shotgun (WGS) entry which is preliminary data.</text>
</comment>
<reference evidence="2 3" key="1">
    <citation type="submission" date="2019-05" db="EMBL/GenBank/DDBJ databases">
        <title>Emergence of the Ug99 lineage of the wheat stem rust pathogen through somatic hybridization.</title>
        <authorList>
            <person name="Li F."/>
            <person name="Upadhyaya N.M."/>
            <person name="Sperschneider J."/>
            <person name="Matny O."/>
            <person name="Nguyen-Phuc H."/>
            <person name="Mago R."/>
            <person name="Raley C."/>
            <person name="Miller M.E."/>
            <person name="Silverstein K.A.T."/>
            <person name="Henningsen E."/>
            <person name="Hirsch C.D."/>
            <person name="Visser B."/>
            <person name="Pretorius Z.A."/>
            <person name="Steffenson B.J."/>
            <person name="Schwessinger B."/>
            <person name="Dodds P.N."/>
            <person name="Figueroa M."/>
        </authorList>
    </citation>
    <scope>NUCLEOTIDE SEQUENCE [LARGE SCALE GENOMIC DNA]</scope>
    <source>
        <strain evidence="2">21-0</strain>
    </source>
</reference>
<dbReference type="Proteomes" id="UP000324748">
    <property type="component" value="Unassembled WGS sequence"/>
</dbReference>
<feature type="compositionally biased region" description="Polar residues" evidence="1">
    <location>
        <begin position="90"/>
        <end position="104"/>
    </location>
</feature>
<proteinExistence type="predicted"/>
<feature type="compositionally biased region" description="Polar residues" evidence="1">
    <location>
        <begin position="1"/>
        <end position="18"/>
    </location>
</feature>
<organism evidence="2 3">
    <name type="scientific">Puccinia graminis f. sp. tritici</name>
    <dbReference type="NCBI Taxonomy" id="56615"/>
    <lineage>
        <taxon>Eukaryota</taxon>
        <taxon>Fungi</taxon>
        <taxon>Dikarya</taxon>
        <taxon>Basidiomycota</taxon>
        <taxon>Pucciniomycotina</taxon>
        <taxon>Pucciniomycetes</taxon>
        <taxon>Pucciniales</taxon>
        <taxon>Pucciniaceae</taxon>
        <taxon>Puccinia</taxon>
    </lineage>
</organism>
<name>A0A5B0M910_PUCGR</name>
<gene>
    <name evidence="2" type="ORF">PGT21_000019</name>
</gene>
<keyword evidence="3" id="KW-1185">Reference proteome</keyword>
<dbReference type="AlphaFoldDB" id="A0A5B0M910"/>
<evidence type="ECO:0000313" key="3">
    <source>
        <dbReference type="Proteomes" id="UP000324748"/>
    </source>
</evidence>
<accession>A0A5B0M910</accession>